<name>A0ABT0P5E3_9ACTN</name>
<organism evidence="2 3">
    <name type="scientific">Streptomyces lavenduligriseus</name>
    <dbReference type="NCBI Taxonomy" id="67315"/>
    <lineage>
        <taxon>Bacteria</taxon>
        <taxon>Bacillati</taxon>
        <taxon>Actinomycetota</taxon>
        <taxon>Actinomycetes</taxon>
        <taxon>Kitasatosporales</taxon>
        <taxon>Streptomycetaceae</taxon>
        <taxon>Streptomyces</taxon>
    </lineage>
</organism>
<reference evidence="2 3" key="1">
    <citation type="submission" date="2022-05" db="EMBL/GenBank/DDBJ databases">
        <title>Genome Resource of Streptomyces lavenduligriseus GA1-1, a Strain with Broad-Spectrum Antifungal Activity against Phytopathogenic Fungi.</title>
        <authorList>
            <person name="Qi D."/>
        </authorList>
    </citation>
    <scope>NUCLEOTIDE SEQUENCE [LARGE SCALE GENOMIC DNA]</scope>
    <source>
        <strain evidence="2 3">GA1-1</strain>
    </source>
</reference>
<evidence type="ECO:0000313" key="2">
    <source>
        <dbReference type="EMBL" id="MCL3998227.1"/>
    </source>
</evidence>
<feature type="compositionally biased region" description="Basic and acidic residues" evidence="1">
    <location>
        <begin position="8"/>
        <end position="21"/>
    </location>
</feature>
<accession>A0ABT0P5E3</accession>
<dbReference type="EMBL" id="JAMCCK010000058">
    <property type="protein sequence ID" value="MCL3998227.1"/>
    <property type="molecule type" value="Genomic_DNA"/>
</dbReference>
<dbReference type="Proteomes" id="UP001202052">
    <property type="component" value="Unassembled WGS sequence"/>
</dbReference>
<feature type="region of interest" description="Disordered" evidence="1">
    <location>
        <begin position="1"/>
        <end position="21"/>
    </location>
</feature>
<evidence type="ECO:0000313" key="3">
    <source>
        <dbReference type="Proteomes" id="UP001202052"/>
    </source>
</evidence>
<sequence>MPGEIEDAIERADREAFTREPPKTLKGQISFLIRQFGSAKAVA</sequence>
<keyword evidence="3" id="KW-1185">Reference proteome</keyword>
<protein>
    <submittedName>
        <fullName evidence="2">XRE family transcriptional regulator</fullName>
    </submittedName>
</protein>
<gene>
    <name evidence="2" type="ORF">M4438_32780</name>
</gene>
<proteinExistence type="predicted"/>
<comment type="caution">
    <text evidence="2">The sequence shown here is derived from an EMBL/GenBank/DDBJ whole genome shotgun (WGS) entry which is preliminary data.</text>
</comment>
<feature type="non-terminal residue" evidence="2">
    <location>
        <position position="43"/>
    </location>
</feature>
<evidence type="ECO:0000256" key="1">
    <source>
        <dbReference type="SAM" id="MobiDB-lite"/>
    </source>
</evidence>